<feature type="coiled-coil region" evidence="1">
    <location>
        <begin position="11"/>
        <end position="94"/>
    </location>
</feature>
<reference evidence="2 3" key="1">
    <citation type="submission" date="2019-07" db="EMBL/GenBank/DDBJ databases">
        <title>Whole genome shotgun sequence of Aeromicrobium flavum NBRC 107625.</title>
        <authorList>
            <person name="Hosoyama A."/>
            <person name="Uohara A."/>
            <person name="Ohji S."/>
            <person name="Ichikawa N."/>
        </authorList>
    </citation>
    <scope>NUCLEOTIDE SEQUENCE [LARGE SCALE GENOMIC DNA]</scope>
    <source>
        <strain evidence="2 3">NBRC 107625</strain>
    </source>
</reference>
<accession>A0A512HRT6</accession>
<dbReference type="RefSeq" id="WP_146825489.1">
    <property type="nucleotide sequence ID" value="NZ_BAAAYQ010000001.1"/>
</dbReference>
<comment type="caution">
    <text evidence="2">The sequence shown here is derived from an EMBL/GenBank/DDBJ whole genome shotgun (WGS) entry which is preliminary data.</text>
</comment>
<keyword evidence="1" id="KW-0175">Coiled coil</keyword>
<evidence type="ECO:0000256" key="1">
    <source>
        <dbReference type="SAM" id="Coils"/>
    </source>
</evidence>
<dbReference type="Proteomes" id="UP000321769">
    <property type="component" value="Unassembled WGS sequence"/>
</dbReference>
<evidence type="ECO:0000313" key="2">
    <source>
        <dbReference type="EMBL" id="GEO88169.1"/>
    </source>
</evidence>
<dbReference type="OrthoDB" id="3540923at2"/>
<organism evidence="2 3">
    <name type="scientific">Aeromicrobium flavum</name>
    <dbReference type="NCBI Taxonomy" id="416568"/>
    <lineage>
        <taxon>Bacteria</taxon>
        <taxon>Bacillati</taxon>
        <taxon>Actinomycetota</taxon>
        <taxon>Actinomycetes</taxon>
        <taxon>Propionibacteriales</taxon>
        <taxon>Nocardioidaceae</taxon>
        <taxon>Aeromicrobium</taxon>
    </lineage>
</organism>
<proteinExistence type="predicted"/>
<keyword evidence="3" id="KW-1185">Reference proteome</keyword>
<protein>
    <submittedName>
        <fullName evidence="2">Uncharacterized protein</fullName>
    </submittedName>
</protein>
<name>A0A512HRT6_9ACTN</name>
<dbReference type="AlphaFoldDB" id="A0A512HRT6"/>
<sequence>MTEALQGLTELARLETERDGLQLQLAAANDQLADAERRHQDAVAKLETETADVEKLESYSMTRILAGLRGTRDVDLSRERAEQLAAQYAVAEADGRRQAAQREVDNRTERLAAIGDLEDRRTRLLAQREREIAADPASATTHARLTEIASRQGALAAETVQLQEAVEAAAHARVALAEASAHLSSAGTWATYDTFFGGGLVGDLVKHNKLDKAGELMRRADAALAHLGAELADVNVDAVGEVGITELARVFDIWFDNIFSDYQVRQRIREAATRIDGLLRDVDTVAGELATRAAGVTATLGGLEASRRELLLA</sequence>
<gene>
    <name evidence="2" type="ORF">AFL01nite_04960</name>
</gene>
<evidence type="ECO:0000313" key="3">
    <source>
        <dbReference type="Proteomes" id="UP000321769"/>
    </source>
</evidence>
<dbReference type="EMBL" id="BJZQ01000001">
    <property type="protein sequence ID" value="GEO88169.1"/>
    <property type="molecule type" value="Genomic_DNA"/>
</dbReference>